<keyword evidence="5 8" id="KW-1133">Transmembrane helix</keyword>
<dbReference type="Pfam" id="PF00083">
    <property type="entry name" value="Sugar_tr"/>
    <property type="match status" value="1"/>
</dbReference>
<gene>
    <name evidence="9" type="ORF">HU200_027463</name>
</gene>
<evidence type="ECO:0000256" key="4">
    <source>
        <dbReference type="ARBA" id="ARBA00022692"/>
    </source>
</evidence>
<dbReference type="AlphaFoldDB" id="A0A835BW57"/>
<feature type="transmembrane region" description="Helical" evidence="8">
    <location>
        <begin position="179"/>
        <end position="201"/>
    </location>
</feature>
<reference evidence="9" key="1">
    <citation type="submission" date="2020-07" db="EMBL/GenBank/DDBJ databases">
        <title>Genome sequence and genetic diversity analysis of an under-domesticated orphan crop, white fonio (Digitaria exilis).</title>
        <authorList>
            <person name="Bennetzen J.L."/>
            <person name="Chen S."/>
            <person name="Ma X."/>
            <person name="Wang X."/>
            <person name="Yssel A.E.J."/>
            <person name="Chaluvadi S.R."/>
            <person name="Johnson M."/>
            <person name="Gangashetty P."/>
            <person name="Hamidou F."/>
            <person name="Sanogo M.D."/>
            <person name="Zwaenepoel A."/>
            <person name="Wallace J."/>
            <person name="Van De Peer Y."/>
            <person name="Van Deynze A."/>
        </authorList>
    </citation>
    <scope>NUCLEOTIDE SEQUENCE</scope>
    <source>
        <tissue evidence="9">Leaves</tissue>
    </source>
</reference>
<dbReference type="Gene3D" id="1.20.1250.20">
    <property type="entry name" value="MFS general substrate transporter like domains"/>
    <property type="match status" value="1"/>
</dbReference>
<dbReference type="GO" id="GO:0015144">
    <property type="term" value="F:carbohydrate transmembrane transporter activity"/>
    <property type="evidence" value="ECO:0007669"/>
    <property type="project" value="InterPro"/>
</dbReference>
<keyword evidence="4 8" id="KW-0812">Transmembrane</keyword>
<feature type="transmembrane region" description="Helical" evidence="8">
    <location>
        <begin position="93"/>
        <end position="116"/>
    </location>
</feature>
<feature type="compositionally biased region" description="Basic and acidic residues" evidence="7">
    <location>
        <begin position="325"/>
        <end position="334"/>
    </location>
</feature>
<dbReference type="Proteomes" id="UP000636709">
    <property type="component" value="Unassembled WGS sequence"/>
</dbReference>
<dbReference type="InterPro" id="IPR036259">
    <property type="entry name" value="MFS_trans_sf"/>
</dbReference>
<dbReference type="InterPro" id="IPR045262">
    <property type="entry name" value="STP/PLT_plant"/>
</dbReference>
<feature type="transmembrane region" description="Helical" evidence="8">
    <location>
        <begin position="21"/>
        <end position="39"/>
    </location>
</feature>
<evidence type="ECO:0000256" key="8">
    <source>
        <dbReference type="SAM" id="Phobius"/>
    </source>
</evidence>
<organism evidence="9 10">
    <name type="scientific">Digitaria exilis</name>
    <dbReference type="NCBI Taxonomy" id="1010633"/>
    <lineage>
        <taxon>Eukaryota</taxon>
        <taxon>Viridiplantae</taxon>
        <taxon>Streptophyta</taxon>
        <taxon>Embryophyta</taxon>
        <taxon>Tracheophyta</taxon>
        <taxon>Spermatophyta</taxon>
        <taxon>Magnoliopsida</taxon>
        <taxon>Liliopsida</taxon>
        <taxon>Poales</taxon>
        <taxon>Poaceae</taxon>
        <taxon>PACMAD clade</taxon>
        <taxon>Panicoideae</taxon>
        <taxon>Panicodae</taxon>
        <taxon>Paniceae</taxon>
        <taxon>Anthephorinae</taxon>
        <taxon>Digitaria</taxon>
    </lineage>
</organism>
<evidence type="ECO:0000313" key="9">
    <source>
        <dbReference type="EMBL" id="KAF8714925.1"/>
    </source>
</evidence>
<keyword evidence="6 8" id="KW-0472">Membrane</keyword>
<evidence type="ECO:0000256" key="2">
    <source>
        <dbReference type="ARBA" id="ARBA00010992"/>
    </source>
</evidence>
<proteinExistence type="inferred from homology"/>
<protein>
    <submittedName>
        <fullName evidence="9">Uncharacterized protein</fullName>
    </submittedName>
</protein>
<dbReference type="GO" id="GO:0016020">
    <property type="term" value="C:membrane"/>
    <property type="evidence" value="ECO:0007669"/>
    <property type="project" value="UniProtKB-SubCell"/>
</dbReference>
<dbReference type="SUPFAM" id="SSF103473">
    <property type="entry name" value="MFS general substrate transporter"/>
    <property type="match status" value="1"/>
</dbReference>
<keyword evidence="3" id="KW-0813">Transport</keyword>
<feature type="region of interest" description="Disordered" evidence="7">
    <location>
        <begin position="276"/>
        <end position="334"/>
    </location>
</feature>
<comment type="similarity">
    <text evidence="2">Belongs to the major facilitator superfamily. Sugar transporter (TC 2.A.1.1) family.</text>
</comment>
<evidence type="ECO:0000256" key="7">
    <source>
        <dbReference type="SAM" id="MobiDB-lite"/>
    </source>
</evidence>
<feature type="compositionally biased region" description="Pro residues" evidence="7">
    <location>
        <begin position="303"/>
        <end position="312"/>
    </location>
</feature>
<dbReference type="PANTHER" id="PTHR23500:SF537">
    <property type="entry name" value="MAJOR FACILITATOR SUPERFAMILY (MFS) PROFILE DOMAIN-CONTAINING PROTEIN"/>
    <property type="match status" value="1"/>
</dbReference>
<accession>A0A835BW57</accession>
<dbReference type="InterPro" id="IPR005828">
    <property type="entry name" value="MFS_sugar_transport-like"/>
</dbReference>
<keyword evidence="10" id="KW-1185">Reference proteome</keyword>
<feature type="compositionally biased region" description="Basic and acidic residues" evidence="7">
    <location>
        <begin position="276"/>
        <end position="294"/>
    </location>
</feature>
<evidence type="ECO:0000313" key="10">
    <source>
        <dbReference type="Proteomes" id="UP000636709"/>
    </source>
</evidence>
<dbReference type="OrthoDB" id="5296287at2759"/>
<evidence type="ECO:0000256" key="3">
    <source>
        <dbReference type="ARBA" id="ARBA00022448"/>
    </source>
</evidence>
<feature type="transmembrane region" description="Helical" evidence="8">
    <location>
        <begin position="221"/>
        <end position="250"/>
    </location>
</feature>
<sequence>MAGQLVPTAGRVRDYGESVTFTVVVTCLMAASCGLILGYDSGISGAYSMIHNSSQWRDSMESFLSKFFPEVLRGTKKAKATVTNYFTNRIPVWGWRVSLGLAAVPSALIVVGTLFVSDTPSSLVLRGHPDRARTALQRIRGLDADIDAEFKDIVSAVNEARQNDKGAFRRLFNKEYRHYLAIGVAIPVFFEFTGMIVIDIFSPLLFRTVGFNSQKAILGSVFLALLCAMKYAVFLFYAGCLLVMTIFVTFTFQSLRRGRTNGKLSSPQVLDIDKAQRDSADVDGRSRELDERASCGRALNPHSPRPGRPSPTPSGSHRRGAAHGDPGDEARESDAGDVEIRCAAQLLLLLQLRQRLRLSVC</sequence>
<evidence type="ECO:0000256" key="6">
    <source>
        <dbReference type="ARBA" id="ARBA00023136"/>
    </source>
</evidence>
<name>A0A835BW57_9POAL</name>
<comment type="subcellular location">
    <subcellularLocation>
        <location evidence="1">Membrane</location>
    </subcellularLocation>
</comment>
<evidence type="ECO:0000256" key="5">
    <source>
        <dbReference type="ARBA" id="ARBA00022989"/>
    </source>
</evidence>
<comment type="caution">
    <text evidence="9">The sequence shown here is derived from an EMBL/GenBank/DDBJ whole genome shotgun (WGS) entry which is preliminary data.</text>
</comment>
<dbReference type="PANTHER" id="PTHR23500">
    <property type="entry name" value="SOLUTE CARRIER FAMILY 2, FACILITATED GLUCOSE TRANSPORTER"/>
    <property type="match status" value="1"/>
</dbReference>
<evidence type="ECO:0000256" key="1">
    <source>
        <dbReference type="ARBA" id="ARBA00004370"/>
    </source>
</evidence>
<dbReference type="EMBL" id="JACEFO010001734">
    <property type="protein sequence ID" value="KAF8714925.1"/>
    <property type="molecule type" value="Genomic_DNA"/>
</dbReference>